<reference evidence="8" key="1">
    <citation type="journal article" date="2013" name="J. Plant Res.">
        <title>Effect of fungi and light on seed germination of three Opuntia species from semiarid lands of central Mexico.</title>
        <authorList>
            <person name="Delgado-Sanchez P."/>
            <person name="Jimenez-Bremont J.F."/>
            <person name="Guerrero-Gonzalez Mde L."/>
            <person name="Flores J."/>
        </authorList>
    </citation>
    <scope>NUCLEOTIDE SEQUENCE</scope>
    <source>
        <tissue evidence="8">Cladode</tissue>
    </source>
</reference>
<comment type="subcellular location">
    <subcellularLocation>
        <location evidence="1">Plastid</location>
        <location evidence="1">Chloroplast inner membrane</location>
        <topology evidence="1">Multi-pass membrane protein</topology>
    </subcellularLocation>
    <subcellularLocation>
        <location evidence="7">Plastid</location>
        <location evidence="7">Chloroplast membrane</location>
        <topology evidence="7">Multi-pass membrane protein</topology>
    </subcellularLocation>
</comment>
<reference evidence="8" key="2">
    <citation type="submission" date="2020-07" db="EMBL/GenBank/DDBJ databases">
        <authorList>
            <person name="Vera ALvarez R."/>
            <person name="Arias-Moreno D.M."/>
            <person name="Jimenez-Jacinto V."/>
            <person name="Jimenez-Bremont J.F."/>
            <person name="Swaminathan K."/>
            <person name="Moose S.P."/>
            <person name="Guerrero-Gonzalez M.L."/>
            <person name="Marino-Ramirez L."/>
            <person name="Landsman D."/>
            <person name="Rodriguez-Kessler M."/>
            <person name="Delgado-Sanchez P."/>
        </authorList>
    </citation>
    <scope>NUCLEOTIDE SEQUENCE</scope>
    <source>
        <tissue evidence="8">Cladode</tissue>
    </source>
</reference>
<keyword evidence="7" id="KW-0934">Plastid</keyword>
<comment type="function">
    <text evidence="7">Involved in protein precursor import into chloroplasts.</text>
</comment>
<feature type="transmembrane region" description="Helical" evidence="7">
    <location>
        <begin position="146"/>
        <end position="167"/>
    </location>
</feature>
<organism evidence="8">
    <name type="scientific">Opuntia streptacantha</name>
    <name type="common">Prickly pear cactus</name>
    <name type="synonym">Opuntia cardona</name>
    <dbReference type="NCBI Taxonomy" id="393608"/>
    <lineage>
        <taxon>Eukaryota</taxon>
        <taxon>Viridiplantae</taxon>
        <taxon>Streptophyta</taxon>
        <taxon>Embryophyta</taxon>
        <taxon>Tracheophyta</taxon>
        <taxon>Spermatophyta</taxon>
        <taxon>Magnoliopsida</taxon>
        <taxon>eudicotyledons</taxon>
        <taxon>Gunneridae</taxon>
        <taxon>Pentapetalae</taxon>
        <taxon>Caryophyllales</taxon>
        <taxon>Cactineae</taxon>
        <taxon>Cactaceae</taxon>
        <taxon>Opuntioideae</taxon>
        <taxon>Opuntia</taxon>
    </lineage>
</organism>
<feature type="transmembrane region" description="Helical" evidence="7">
    <location>
        <begin position="109"/>
        <end position="134"/>
    </location>
</feature>
<sequence length="221" mass="24671">MASIPLLRLSLRPTATVTTATHHRDQCRNSPILFRPLKSATTALFPVIAMKSKTPRKPRIVAMSSSSTTPATDRLIASVGYFLPFLNGLRYGRFLFAQYPKLYVLFEPLLPLLSLYKSVPYGSFVPFFALYLGVVRNPSFSPYVRFNAMQALVLDVLLVVPSVFQQIFTPGQAGLGFKVMVMIHNVVFLSAVACFLYSWVSTILGRTPYLPFIADAARRQL</sequence>
<evidence type="ECO:0000256" key="4">
    <source>
        <dbReference type="ARBA" id="ARBA00022780"/>
    </source>
</evidence>
<evidence type="ECO:0000256" key="1">
    <source>
        <dbReference type="ARBA" id="ARBA00004478"/>
    </source>
</evidence>
<comment type="similarity">
    <text evidence="2 7">Belongs to the Tic20 family.</text>
</comment>
<dbReference type="AlphaFoldDB" id="A0A7C8ZFT4"/>
<keyword evidence="7" id="KW-0150">Chloroplast</keyword>
<keyword evidence="6 7" id="KW-0472">Membrane</keyword>
<dbReference type="GO" id="GO:0009706">
    <property type="term" value="C:chloroplast inner membrane"/>
    <property type="evidence" value="ECO:0007669"/>
    <property type="project" value="UniProtKB-SubCell"/>
</dbReference>
<dbReference type="EMBL" id="GISG01127377">
    <property type="protein sequence ID" value="MBA4642154.1"/>
    <property type="molecule type" value="Transcribed_RNA"/>
</dbReference>
<accession>A0A7C8ZFT4</accession>
<feature type="transmembrane region" description="Helical" evidence="7">
    <location>
        <begin position="71"/>
        <end position="89"/>
    </location>
</feature>
<dbReference type="PANTHER" id="PTHR33510">
    <property type="entry name" value="PROTEIN TIC 20-II, CHLOROPLASTIC"/>
    <property type="match status" value="1"/>
</dbReference>
<dbReference type="Pfam" id="PF16166">
    <property type="entry name" value="TIC20"/>
    <property type="match status" value="1"/>
</dbReference>
<evidence type="ECO:0000256" key="5">
    <source>
        <dbReference type="ARBA" id="ARBA00022989"/>
    </source>
</evidence>
<dbReference type="PANTHER" id="PTHR33510:SF5">
    <property type="entry name" value="PROTEIN TIC 20-II, CHLOROPLASTIC"/>
    <property type="match status" value="1"/>
</dbReference>
<proteinExistence type="inferred from homology"/>
<feature type="transmembrane region" description="Helical" evidence="7">
    <location>
        <begin position="179"/>
        <end position="200"/>
    </location>
</feature>
<evidence type="ECO:0000313" key="8">
    <source>
        <dbReference type="EMBL" id="MBA4642154.1"/>
    </source>
</evidence>
<evidence type="ECO:0000256" key="7">
    <source>
        <dbReference type="RuleBase" id="RU367003"/>
    </source>
</evidence>
<protein>
    <recommendedName>
        <fullName evidence="7">Protein TIC 20</fullName>
    </recommendedName>
</protein>
<evidence type="ECO:0000256" key="3">
    <source>
        <dbReference type="ARBA" id="ARBA00022692"/>
    </source>
</evidence>
<keyword evidence="5 7" id="KW-1133">Transmembrane helix</keyword>
<keyword evidence="4" id="KW-1001">Plastid inner membrane</keyword>
<dbReference type="InterPro" id="IPR005691">
    <property type="entry name" value="Tic20"/>
</dbReference>
<evidence type="ECO:0000256" key="2">
    <source>
        <dbReference type="ARBA" id="ARBA00009596"/>
    </source>
</evidence>
<evidence type="ECO:0000256" key="6">
    <source>
        <dbReference type="ARBA" id="ARBA00023136"/>
    </source>
</evidence>
<name>A0A7C8ZFT4_OPUST</name>
<keyword evidence="3 7" id="KW-0812">Transmembrane</keyword>